<proteinExistence type="predicted"/>
<gene>
    <name evidence="3" type="ORF">BaRGS_00006251</name>
</gene>
<feature type="compositionally biased region" description="Basic and acidic residues" evidence="1">
    <location>
        <begin position="130"/>
        <end position="139"/>
    </location>
</feature>
<accession>A0ABD0LS41</accession>
<feature type="region of interest" description="Disordered" evidence="1">
    <location>
        <begin position="114"/>
        <end position="139"/>
    </location>
</feature>
<name>A0ABD0LS41_9CAEN</name>
<evidence type="ECO:0000313" key="3">
    <source>
        <dbReference type="EMBL" id="KAK7502298.1"/>
    </source>
</evidence>
<protein>
    <submittedName>
        <fullName evidence="3">Uncharacterized protein</fullName>
    </submittedName>
</protein>
<feature type="transmembrane region" description="Helical" evidence="2">
    <location>
        <begin position="12"/>
        <end position="29"/>
    </location>
</feature>
<keyword evidence="4" id="KW-1185">Reference proteome</keyword>
<evidence type="ECO:0000256" key="1">
    <source>
        <dbReference type="SAM" id="MobiDB-lite"/>
    </source>
</evidence>
<keyword evidence="2" id="KW-0472">Membrane</keyword>
<evidence type="ECO:0000256" key="2">
    <source>
        <dbReference type="SAM" id="Phobius"/>
    </source>
</evidence>
<dbReference type="Proteomes" id="UP001519460">
    <property type="component" value="Unassembled WGS sequence"/>
</dbReference>
<sequence>MRFPCRWRTLGAFLLSIVVVLNFLIFLTLPGERQNELFWDDETVGNLPHHYDSRGISHLQAPRRRLNKSNFTSDSLGADVGGGGAWEEVVVGDHPPLQPNPDMFAKARVNPGNSRKGINFQDKAPASADDIDRQNGGKDRAGVLSRTNFTDARVDEFMVMLERKGLLDIVPGTALEDEDYWEFLRRQRKNRRKGIQLPAYKNYRG</sequence>
<dbReference type="EMBL" id="JACVVK020000026">
    <property type="protein sequence ID" value="KAK7502298.1"/>
    <property type="molecule type" value="Genomic_DNA"/>
</dbReference>
<keyword evidence="2" id="KW-1133">Transmembrane helix</keyword>
<evidence type="ECO:0000313" key="4">
    <source>
        <dbReference type="Proteomes" id="UP001519460"/>
    </source>
</evidence>
<keyword evidence="2" id="KW-0812">Transmembrane</keyword>
<dbReference type="AlphaFoldDB" id="A0ABD0LS41"/>
<comment type="caution">
    <text evidence="3">The sequence shown here is derived from an EMBL/GenBank/DDBJ whole genome shotgun (WGS) entry which is preliminary data.</text>
</comment>
<organism evidence="3 4">
    <name type="scientific">Batillaria attramentaria</name>
    <dbReference type="NCBI Taxonomy" id="370345"/>
    <lineage>
        <taxon>Eukaryota</taxon>
        <taxon>Metazoa</taxon>
        <taxon>Spiralia</taxon>
        <taxon>Lophotrochozoa</taxon>
        <taxon>Mollusca</taxon>
        <taxon>Gastropoda</taxon>
        <taxon>Caenogastropoda</taxon>
        <taxon>Sorbeoconcha</taxon>
        <taxon>Cerithioidea</taxon>
        <taxon>Batillariidae</taxon>
        <taxon>Batillaria</taxon>
    </lineage>
</organism>
<reference evidence="3 4" key="1">
    <citation type="journal article" date="2023" name="Sci. Data">
        <title>Genome assembly of the Korean intertidal mud-creeper Batillaria attramentaria.</title>
        <authorList>
            <person name="Patra A.K."/>
            <person name="Ho P.T."/>
            <person name="Jun S."/>
            <person name="Lee S.J."/>
            <person name="Kim Y."/>
            <person name="Won Y.J."/>
        </authorList>
    </citation>
    <scope>NUCLEOTIDE SEQUENCE [LARGE SCALE GENOMIC DNA]</scope>
    <source>
        <strain evidence="3">Wonlab-2016</strain>
    </source>
</reference>